<dbReference type="SUPFAM" id="SSF46785">
    <property type="entry name" value="Winged helix' DNA-binding domain"/>
    <property type="match status" value="1"/>
</dbReference>
<dbReference type="Proteomes" id="UP000094828">
    <property type="component" value="Unassembled WGS sequence"/>
</dbReference>
<dbReference type="Pfam" id="PF08279">
    <property type="entry name" value="HTH_11"/>
    <property type="match status" value="1"/>
</dbReference>
<dbReference type="EMBL" id="LYDR01000085">
    <property type="protein sequence ID" value="ODA31495.1"/>
    <property type="molecule type" value="Genomic_DNA"/>
</dbReference>
<evidence type="ECO:0000313" key="3">
    <source>
        <dbReference type="Proteomes" id="UP000094828"/>
    </source>
</evidence>
<sequence>MAKKERSDADRRVRQCERLGRLLRLLHLIMGKGRWDAGTLAEELECSRRTVYRLLQTLSLAGVPWYFDETARCYRIRPGFKFPGLEQAAHTTPEVPVAAAELEPAVRKLMSDLDAFAASLHGLLEALQKRSGDL</sequence>
<proteinExistence type="predicted"/>
<dbReference type="InterPro" id="IPR036388">
    <property type="entry name" value="WH-like_DNA-bd_sf"/>
</dbReference>
<comment type="caution">
    <text evidence="2">The sequence shown here is derived from an EMBL/GenBank/DDBJ whole genome shotgun (WGS) entry which is preliminary data.</text>
</comment>
<evidence type="ECO:0000259" key="1">
    <source>
        <dbReference type="Pfam" id="PF08279"/>
    </source>
</evidence>
<reference evidence="2 3" key="1">
    <citation type="submission" date="2016-05" db="EMBL/GenBank/DDBJ databases">
        <title>Genomic and physiological characterization of Planctopirus sp. isolated from fresh water lake.</title>
        <authorList>
            <person name="Subhash Y."/>
            <person name="Ramana C."/>
        </authorList>
    </citation>
    <scope>NUCLEOTIDE SEQUENCE [LARGE SCALE GENOMIC DNA]</scope>
    <source>
        <strain evidence="2 3">JC280</strain>
    </source>
</reference>
<dbReference type="InterPro" id="IPR036390">
    <property type="entry name" value="WH_DNA-bd_sf"/>
</dbReference>
<dbReference type="RefSeq" id="WP_068847782.1">
    <property type="nucleotide sequence ID" value="NZ_LYDR01000085.1"/>
</dbReference>
<protein>
    <recommendedName>
        <fullName evidence="1">Helix-turn-helix type 11 domain-containing protein</fullName>
    </recommendedName>
</protein>
<gene>
    <name evidence="2" type="ORF">A6X21_22315</name>
</gene>
<dbReference type="OrthoDB" id="283405at2"/>
<name>A0A1C3EE36_9PLAN</name>
<keyword evidence="3" id="KW-1185">Reference proteome</keyword>
<accession>A0A1C3EE36</accession>
<dbReference type="STRING" id="1841610.A6X21_22315"/>
<organism evidence="2 3">
    <name type="scientific">Planctopirus hydrillae</name>
    <dbReference type="NCBI Taxonomy" id="1841610"/>
    <lineage>
        <taxon>Bacteria</taxon>
        <taxon>Pseudomonadati</taxon>
        <taxon>Planctomycetota</taxon>
        <taxon>Planctomycetia</taxon>
        <taxon>Planctomycetales</taxon>
        <taxon>Planctomycetaceae</taxon>
        <taxon>Planctopirus</taxon>
    </lineage>
</organism>
<dbReference type="AlphaFoldDB" id="A0A1C3EE36"/>
<feature type="domain" description="Helix-turn-helix type 11" evidence="1">
    <location>
        <begin position="21"/>
        <end position="64"/>
    </location>
</feature>
<dbReference type="InterPro" id="IPR013196">
    <property type="entry name" value="HTH_11"/>
</dbReference>
<evidence type="ECO:0000313" key="2">
    <source>
        <dbReference type="EMBL" id="ODA31495.1"/>
    </source>
</evidence>
<dbReference type="Gene3D" id="1.10.10.10">
    <property type="entry name" value="Winged helix-like DNA-binding domain superfamily/Winged helix DNA-binding domain"/>
    <property type="match status" value="1"/>
</dbReference>